<evidence type="ECO:0000256" key="1">
    <source>
        <dbReference type="SAM" id="MobiDB-lite"/>
    </source>
</evidence>
<dbReference type="PANTHER" id="PTHR33776">
    <property type="entry name" value="ENDO/EXONUCLEASE/PHOSPHATASE DOMAIN-CONTAINING PROTEIN"/>
    <property type="match status" value="1"/>
</dbReference>
<feature type="domain" description="Endonuclease/exonuclease/phosphatase" evidence="2">
    <location>
        <begin position="91"/>
        <end position="273"/>
    </location>
</feature>
<dbReference type="Pfam" id="PF03372">
    <property type="entry name" value="Exo_endo_phos"/>
    <property type="match status" value="1"/>
</dbReference>
<reference evidence="3" key="1">
    <citation type="submission" date="2016-05" db="EMBL/GenBank/DDBJ databases">
        <authorList>
            <person name="Lavstsen T."/>
            <person name="Jespersen J.S."/>
        </authorList>
    </citation>
    <scope>NUCLEOTIDE SEQUENCE</scope>
    <source>
        <tissue evidence="3">Brain</tissue>
    </source>
</reference>
<dbReference type="InterPro" id="IPR005135">
    <property type="entry name" value="Endo/exonuclease/phosphatase"/>
</dbReference>
<feature type="non-terminal residue" evidence="3">
    <location>
        <position position="1"/>
    </location>
</feature>
<evidence type="ECO:0000259" key="2">
    <source>
        <dbReference type="Pfam" id="PF03372"/>
    </source>
</evidence>
<dbReference type="PANTHER" id="PTHR33776:SF3">
    <property type="entry name" value="PHD-TYPE DOMAIN-CONTAINING PROTEIN"/>
    <property type="match status" value="1"/>
</dbReference>
<protein>
    <recommendedName>
        <fullName evidence="2">Endonuclease/exonuclease/phosphatase domain-containing protein</fullName>
    </recommendedName>
</protein>
<sequence>CVAGPCSYQPSTDFNSKSHIGLGPCHTSFIPVIISRERTNNHKPNKSNPNNLKQLPKVQPSVNTVTPSPVTINMALLNVRSLLNKTFLINDLILDRNLHRLLLTETWLSSDAPVVLTEVSPPDFNLNLSTRSSKRGGGTAFISSSILSAKPVLFDHFTTFEYTAAVFSSPQILCVTVYRPPKQSAIFIQEFSEFLSILHNSFERIILAGDFNLHIDNSSDPFSKEFLNILSYMDFSQHVTQPTHSRGHTLDLVITYGLSTSVSSVIDLAVSDHYCVFFSITSFIQLEPSVRTVRK</sequence>
<feature type="compositionally biased region" description="Low complexity" evidence="1">
    <location>
        <begin position="46"/>
        <end position="57"/>
    </location>
</feature>
<proteinExistence type="predicted"/>
<accession>A0A1A8D0Q4</accession>
<name>A0A1A8D0Q4_NOTKA</name>
<evidence type="ECO:0000313" key="3">
    <source>
        <dbReference type="EMBL" id="SBP84853.1"/>
    </source>
</evidence>
<organism evidence="3">
    <name type="scientific">Nothobranchius kadleci</name>
    <name type="common">African annual killifish</name>
    <dbReference type="NCBI Taxonomy" id="1051664"/>
    <lineage>
        <taxon>Eukaryota</taxon>
        <taxon>Metazoa</taxon>
        <taxon>Chordata</taxon>
        <taxon>Craniata</taxon>
        <taxon>Vertebrata</taxon>
        <taxon>Euteleostomi</taxon>
        <taxon>Actinopterygii</taxon>
        <taxon>Neopterygii</taxon>
        <taxon>Teleostei</taxon>
        <taxon>Neoteleostei</taxon>
        <taxon>Acanthomorphata</taxon>
        <taxon>Ovalentaria</taxon>
        <taxon>Atherinomorphae</taxon>
        <taxon>Cyprinodontiformes</taxon>
        <taxon>Nothobranchiidae</taxon>
        <taxon>Nothobranchius</taxon>
    </lineage>
</organism>
<gene>
    <name evidence="3" type="primary">Nfu_g_1_024284</name>
</gene>
<feature type="non-terminal residue" evidence="3">
    <location>
        <position position="295"/>
    </location>
</feature>
<dbReference type="Gene3D" id="3.60.10.10">
    <property type="entry name" value="Endonuclease/exonuclease/phosphatase"/>
    <property type="match status" value="1"/>
</dbReference>
<dbReference type="GO" id="GO:0003824">
    <property type="term" value="F:catalytic activity"/>
    <property type="evidence" value="ECO:0007669"/>
    <property type="project" value="InterPro"/>
</dbReference>
<dbReference type="EMBL" id="HADZ01020912">
    <property type="protein sequence ID" value="SBP84853.1"/>
    <property type="molecule type" value="Transcribed_RNA"/>
</dbReference>
<feature type="region of interest" description="Disordered" evidence="1">
    <location>
        <begin position="39"/>
        <end position="62"/>
    </location>
</feature>
<dbReference type="InterPro" id="IPR036691">
    <property type="entry name" value="Endo/exonu/phosph_ase_sf"/>
</dbReference>
<reference evidence="3" key="2">
    <citation type="submission" date="2016-06" db="EMBL/GenBank/DDBJ databases">
        <title>The genome of a short-lived fish provides insights into sex chromosome evolution and the genetic control of aging.</title>
        <authorList>
            <person name="Reichwald K."/>
            <person name="Felder M."/>
            <person name="Petzold A."/>
            <person name="Koch P."/>
            <person name="Groth M."/>
            <person name="Platzer M."/>
        </authorList>
    </citation>
    <scope>NUCLEOTIDE SEQUENCE</scope>
    <source>
        <tissue evidence="3">Brain</tissue>
    </source>
</reference>
<dbReference type="SUPFAM" id="SSF56219">
    <property type="entry name" value="DNase I-like"/>
    <property type="match status" value="1"/>
</dbReference>
<dbReference type="AlphaFoldDB" id="A0A1A8D0Q4"/>